<feature type="compositionally biased region" description="Basic residues" evidence="1">
    <location>
        <begin position="1"/>
        <end position="14"/>
    </location>
</feature>
<evidence type="ECO:0000256" key="1">
    <source>
        <dbReference type="SAM" id="MobiDB-lite"/>
    </source>
</evidence>
<feature type="region of interest" description="Disordered" evidence="1">
    <location>
        <begin position="1"/>
        <end position="24"/>
    </location>
</feature>
<evidence type="ECO:0000313" key="3">
    <source>
        <dbReference type="Proteomes" id="UP000182235"/>
    </source>
</evidence>
<proteinExistence type="predicted"/>
<feature type="compositionally biased region" description="Low complexity" evidence="1">
    <location>
        <begin position="15"/>
        <end position="24"/>
    </location>
</feature>
<dbReference type="VEuPathDB" id="FungiDB:AJ78_08912"/>
<organism evidence="2 3">
    <name type="scientific">Emergomyces pasteurianus Ep9510</name>
    <dbReference type="NCBI Taxonomy" id="1447872"/>
    <lineage>
        <taxon>Eukaryota</taxon>
        <taxon>Fungi</taxon>
        <taxon>Dikarya</taxon>
        <taxon>Ascomycota</taxon>
        <taxon>Pezizomycotina</taxon>
        <taxon>Eurotiomycetes</taxon>
        <taxon>Eurotiomycetidae</taxon>
        <taxon>Onygenales</taxon>
        <taxon>Ajellomycetaceae</taxon>
        <taxon>Emergomyces</taxon>
    </lineage>
</organism>
<dbReference type="Proteomes" id="UP000182235">
    <property type="component" value="Unassembled WGS sequence"/>
</dbReference>
<sequence length="220" mass="23713">MARPKRSRGRRARAHPSSSGSSHVFSLSMSSLSSASSFISNDFLHSVLIAALRRASGLLWILLCQMQVEPDVLHTEPTAAQSALMIMLLSVNLNTLAADALAAKALCSVPPARSVDPFFYDHEGFDQGLSGSRSRDKRKTPLCDLFSPPAHATRSKCKAVKSPTLSEEESHENDGNDNVISEEAAEDDYNEIIKIVNVSAAGAALDSEDVFDTVIFFSSS</sequence>
<gene>
    <name evidence="2" type="ORF">AJ78_08912</name>
</gene>
<name>A0A1J9Q0L8_9EURO</name>
<evidence type="ECO:0000313" key="2">
    <source>
        <dbReference type="EMBL" id="OJD09815.1"/>
    </source>
</evidence>
<feature type="region of interest" description="Disordered" evidence="1">
    <location>
        <begin position="128"/>
        <end position="147"/>
    </location>
</feature>
<dbReference type="AlphaFoldDB" id="A0A1J9Q0L8"/>
<dbReference type="EMBL" id="LGRN01001118">
    <property type="protein sequence ID" value="OJD09815.1"/>
    <property type="molecule type" value="Genomic_DNA"/>
</dbReference>
<keyword evidence="3" id="KW-1185">Reference proteome</keyword>
<protein>
    <submittedName>
        <fullName evidence="2">Uncharacterized protein</fullName>
    </submittedName>
</protein>
<comment type="caution">
    <text evidence="2">The sequence shown here is derived from an EMBL/GenBank/DDBJ whole genome shotgun (WGS) entry which is preliminary data.</text>
</comment>
<feature type="region of interest" description="Disordered" evidence="1">
    <location>
        <begin position="154"/>
        <end position="179"/>
    </location>
</feature>
<accession>A0A1J9Q0L8</accession>
<reference evidence="2 3" key="1">
    <citation type="submission" date="2015-07" db="EMBL/GenBank/DDBJ databases">
        <title>Emmonsia species relationships and genome sequence.</title>
        <authorList>
            <consortium name="The Broad Institute Genomics Platform"/>
            <person name="Cuomo C.A."/>
            <person name="Munoz J.F."/>
            <person name="Imamovic A."/>
            <person name="Priest M.E."/>
            <person name="Young S."/>
            <person name="Clay O.K."/>
            <person name="McEwen J.G."/>
        </authorList>
    </citation>
    <scope>NUCLEOTIDE SEQUENCE [LARGE SCALE GENOMIC DNA]</scope>
    <source>
        <strain evidence="2 3">UAMH 9510</strain>
    </source>
</reference>